<keyword evidence="3" id="KW-0548">Nucleotidyltransferase</keyword>
<comment type="similarity">
    <text evidence="6">Belongs to the DNA polymerase HolA subunit family.</text>
</comment>
<dbReference type="InterPro" id="IPR027417">
    <property type="entry name" value="P-loop_NTPase"/>
</dbReference>
<organism evidence="8 9">
    <name type="scientific">Anaeromyxobacter paludicola</name>
    <dbReference type="NCBI Taxonomy" id="2918171"/>
    <lineage>
        <taxon>Bacteria</taxon>
        <taxon>Pseudomonadati</taxon>
        <taxon>Myxococcota</taxon>
        <taxon>Myxococcia</taxon>
        <taxon>Myxococcales</taxon>
        <taxon>Cystobacterineae</taxon>
        <taxon>Anaeromyxobacteraceae</taxon>
        <taxon>Anaeromyxobacter</taxon>
    </lineage>
</organism>
<comment type="catalytic activity">
    <reaction evidence="7">
        <text>DNA(n) + a 2'-deoxyribonucleoside 5'-triphosphate = DNA(n+1) + diphosphate</text>
        <dbReference type="Rhea" id="RHEA:22508"/>
        <dbReference type="Rhea" id="RHEA-COMP:17339"/>
        <dbReference type="Rhea" id="RHEA-COMP:17340"/>
        <dbReference type="ChEBI" id="CHEBI:33019"/>
        <dbReference type="ChEBI" id="CHEBI:61560"/>
        <dbReference type="ChEBI" id="CHEBI:173112"/>
        <dbReference type="EC" id="2.7.7.7"/>
    </reaction>
</comment>
<proteinExistence type="inferred from homology"/>
<evidence type="ECO:0000256" key="3">
    <source>
        <dbReference type="ARBA" id="ARBA00022695"/>
    </source>
</evidence>
<dbReference type="PANTHER" id="PTHR34388">
    <property type="entry name" value="DNA POLYMERASE III SUBUNIT DELTA"/>
    <property type="match status" value="1"/>
</dbReference>
<dbReference type="Gene3D" id="1.20.272.10">
    <property type="match status" value="1"/>
</dbReference>
<evidence type="ECO:0000256" key="6">
    <source>
        <dbReference type="ARBA" id="ARBA00034754"/>
    </source>
</evidence>
<keyword evidence="9" id="KW-1185">Reference proteome</keyword>
<dbReference type="InterPro" id="IPR005790">
    <property type="entry name" value="DNA_polIII_delta"/>
</dbReference>
<keyword evidence="2" id="KW-0808">Transferase</keyword>
<dbReference type="Proteomes" id="UP001162734">
    <property type="component" value="Chromosome"/>
</dbReference>
<dbReference type="Gene3D" id="3.40.50.300">
    <property type="entry name" value="P-loop containing nucleotide triphosphate hydrolases"/>
    <property type="match status" value="1"/>
</dbReference>
<dbReference type="SUPFAM" id="SSF48019">
    <property type="entry name" value="post-AAA+ oligomerization domain-like"/>
    <property type="match status" value="1"/>
</dbReference>
<dbReference type="EC" id="2.7.7.7" evidence="1"/>
<protein>
    <recommendedName>
        <fullName evidence="1">DNA-directed DNA polymerase</fullName>
        <ecNumber evidence="1">2.7.7.7</ecNumber>
    </recommendedName>
</protein>
<sequence>MASPGPRRPRAAASHTLEGCLAEARAGSPAPVYLLDGDAFLAARAAAELCGALVPEARRALDLVELDPAASPAEVAAELATRGLFGSGKVVLLREPAFLASKEDAQGAFDRAREMWEKGRQREAARRLLALAAKAGWSADDLAAAPGAKKGKGDLPALERDLGLDLGEEGRAFVAAASAFAREREMKAARDDASALDALLGDGLPKGHVLVVAAGKVDGRLPLVKKLVAAGRRVSLAIEVEGPFGQERPVLGPVLEALLAGTGKSVDRGAEARLAELVGDDARQLASEVAKLAAFVGDRKVIRAADVDELVTRVAADPFFALGNAVEARDLPRALGVLSRSLADGASPHMLLGSLAATVRRLVVERERARAAAGERRLRSVSEWEALVLPSISREELGQKKPYGFWMKYQASLRYGRGELLDFLSALAESDVAMKTGGEGRVLLERALLRFLSSEPTTRGEA</sequence>
<evidence type="ECO:0000256" key="1">
    <source>
        <dbReference type="ARBA" id="ARBA00012417"/>
    </source>
</evidence>
<evidence type="ECO:0000313" key="8">
    <source>
        <dbReference type="EMBL" id="BDG08038.1"/>
    </source>
</evidence>
<keyword evidence="4" id="KW-0235">DNA replication</keyword>
<dbReference type="PANTHER" id="PTHR34388:SF1">
    <property type="entry name" value="DNA POLYMERASE III SUBUNIT DELTA"/>
    <property type="match status" value="1"/>
</dbReference>
<dbReference type="SUPFAM" id="SSF52540">
    <property type="entry name" value="P-loop containing nucleoside triphosphate hydrolases"/>
    <property type="match status" value="1"/>
</dbReference>
<reference evidence="9" key="1">
    <citation type="journal article" date="2022" name="Int. J. Syst. Evol. Microbiol.">
        <title>Anaeromyxobacter oryzae sp. nov., Anaeromyxobacter diazotrophicus sp. nov. and Anaeromyxobacter paludicola sp. nov., isolated from paddy soils.</title>
        <authorList>
            <person name="Itoh H."/>
            <person name="Xu Z."/>
            <person name="Mise K."/>
            <person name="Masuda Y."/>
            <person name="Ushijima N."/>
            <person name="Hayakawa C."/>
            <person name="Shiratori Y."/>
            <person name="Senoo K."/>
        </authorList>
    </citation>
    <scope>NUCLEOTIDE SEQUENCE [LARGE SCALE GENOMIC DNA]</scope>
    <source>
        <strain evidence="9">Red630</strain>
    </source>
</reference>
<accession>A0ABM7X894</accession>
<dbReference type="RefSeq" id="WP_248345151.1">
    <property type="nucleotide sequence ID" value="NZ_AP025592.1"/>
</dbReference>
<evidence type="ECO:0000256" key="4">
    <source>
        <dbReference type="ARBA" id="ARBA00022705"/>
    </source>
</evidence>
<name>A0ABM7X894_9BACT</name>
<dbReference type="Gene3D" id="1.10.8.60">
    <property type="match status" value="1"/>
</dbReference>
<evidence type="ECO:0000313" key="9">
    <source>
        <dbReference type="Proteomes" id="UP001162734"/>
    </source>
</evidence>
<gene>
    <name evidence="8" type="ORF">AMPC_11510</name>
</gene>
<dbReference type="InterPro" id="IPR008921">
    <property type="entry name" value="DNA_pol3_clamp-load_cplx_C"/>
</dbReference>
<dbReference type="EMBL" id="AP025592">
    <property type="protein sequence ID" value="BDG08038.1"/>
    <property type="molecule type" value="Genomic_DNA"/>
</dbReference>
<evidence type="ECO:0000256" key="5">
    <source>
        <dbReference type="ARBA" id="ARBA00022932"/>
    </source>
</evidence>
<keyword evidence="5" id="KW-0239">DNA-directed DNA polymerase</keyword>
<evidence type="ECO:0000256" key="7">
    <source>
        <dbReference type="ARBA" id="ARBA00049244"/>
    </source>
</evidence>
<evidence type="ECO:0000256" key="2">
    <source>
        <dbReference type="ARBA" id="ARBA00022679"/>
    </source>
</evidence>